<dbReference type="InterPro" id="IPR036390">
    <property type="entry name" value="WH_DNA-bd_sf"/>
</dbReference>
<proteinExistence type="predicted"/>
<dbReference type="PANTHER" id="PTHR34580">
    <property type="match status" value="1"/>
</dbReference>
<comment type="caution">
    <text evidence="4">The sequence shown here is derived from an EMBL/GenBank/DDBJ whole genome shotgun (WGS) entry which is preliminary data.</text>
</comment>
<dbReference type="Pfam" id="PF08279">
    <property type="entry name" value="HTH_11"/>
    <property type="match status" value="1"/>
</dbReference>
<feature type="domain" description="WYL" evidence="2">
    <location>
        <begin position="143"/>
        <end position="210"/>
    </location>
</feature>
<keyword evidence="5" id="KW-1185">Reference proteome</keyword>
<evidence type="ECO:0000313" key="4">
    <source>
        <dbReference type="EMBL" id="GAA3598772.1"/>
    </source>
</evidence>
<reference evidence="5" key="1">
    <citation type="journal article" date="2019" name="Int. J. Syst. Evol. Microbiol.">
        <title>The Global Catalogue of Microorganisms (GCM) 10K type strain sequencing project: providing services to taxonomists for standard genome sequencing and annotation.</title>
        <authorList>
            <consortium name="The Broad Institute Genomics Platform"/>
            <consortium name="The Broad Institute Genome Sequencing Center for Infectious Disease"/>
            <person name="Wu L."/>
            <person name="Ma J."/>
        </authorList>
    </citation>
    <scope>NUCLEOTIDE SEQUENCE [LARGE SCALE GENOMIC DNA]</scope>
    <source>
        <strain evidence="5">JCM 16902</strain>
    </source>
</reference>
<dbReference type="InterPro" id="IPR026881">
    <property type="entry name" value="WYL_dom"/>
</dbReference>
<dbReference type="RefSeq" id="WP_231489226.1">
    <property type="nucleotide sequence ID" value="NZ_BAAAZO010000002.1"/>
</dbReference>
<protein>
    <submittedName>
        <fullName evidence="4">WYL domain-containing protein</fullName>
    </submittedName>
</protein>
<dbReference type="InterPro" id="IPR051534">
    <property type="entry name" value="CBASS_pafABC_assoc_protein"/>
</dbReference>
<feature type="domain" description="WCX" evidence="3">
    <location>
        <begin position="238"/>
        <end position="316"/>
    </location>
</feature>
<evidence type="ECO:0000313" key="5">
    <source>
        <dbReference type="Proteomes" id="UP001501074"/>
    </source>
</evidence>
<feature type="domain" description="Helix-turn-helix type 11" evidence="1">
    <location>
        <begin position="7"/>
        <end position="62"/>
    </location>
</feature>
<dbReference type="SUPFAM" id="SSF46785">
    <property type="entry name" value="Winged helix' DNA-binding domain"/>
    <property type="match status" value="1"/>
</dbReference>
<evidence type="ECO:0000259" key="2">
    <source>
        <dbReference type="Pfam" id="PF13280"/>
    </source>
</evidence>
<accession>A0ABP6Z9A5</accession>
<dbReference type="PROSITE" id="PS52050">
    <property type="entry name" value="WYL"/>
    <property type="match status" value="1"/>
</dbReference>
<dbReference type="InterPro" id="IPR057727">
    <property type="entry name" value="WCX_dom"/>
</dbReference>
<dbReference type="InterPro" id="IPR013196">
    <property type="entry name" value="HTH_11"/>
</dbReference>
<dbReference type="InterPro" id="IPR028349">
    <property type="entry name" value="PafC-like"/>
</dbReference>
<dbReference type="PIRSF" id="PIRSF016838">
    <property type="entry name" value="PafC"/>
    <property type="match status" value="1"/>
</dbReference>
<dbReference type="EMBL" id="BAAAZO010000002">
    <property type="protein sequence ID" value="GAA3598772.1"/>
    <property type="molecule type" value="Genomic_DNA"/>
</dbReference>
<dbReference type="Pfam" id="PF25583">
    <property type="entry name" value="WCX"/>
    <property type="match status" value="1"/>
</dbReference>
<name>A0ABP6Z9A5_9ACTN</name>
<dbReference type="Pfam" id="PF13280">
    <property type="entry name" value="WYL"/>
    <property type="match status" value="1"/>
</dbReference>
<dbReference type="InterPro" id="IPR036388">
    <property type="entry name" value="WH-like_DNA-bd_sf"/>
</dbReference>
<sequence length="322" mass="35293">MTRPTSRVLALLEILQAGGTRRVADLAQRLDVDERTVRRYAAHLVDLGIPVQSERGRYGGYRLAPGFRMPPLMLTDDEAIAVMTGLVIGSRAGLVPDSTASESALAKLRRVLPDASRTRMQAFLATAAFTAPAARKPPVDTGVLLSLAVAAHEMGCVEIAYTDREGHASIRVIQPHHVVGHAGRWYLTATVEEQEREQRTFRLDRISRVTRVPGTFEPAPDADPGATVLTSLARTPWAHPVSVRVQGRAGDVTRRLPPGLARVEEPADDPGWVRVRLNAERLDWVPALIAGLDLPFVIEEPAQLRERMADLAQRLLDWSSEG</sequence>
<evidence type="ECO:0000259" key="3">
    <source>
        <dbReference type="Pfam" id="PF25583"/>
    </source>
</evidence>
<dbReference type="Gene3D" id="1.10.10.10">
    <property type="entry name" value="Winged helix-like DNA-binding domain superfamily/Winged helix DNA-binding domain"/>
    <property type="match status" value="1"/>
</dbReference>
<evidence type="ECO:0000259" key="1">
    <source>
        <dbReference type="Pfam" id="PF08279"/>
    </source>
</evidence>
<organism evidence="4 5">
    <name type="scientific">Kineosporia mesophila</name>
    <dbReference type="NCBI Taxonomy" id="566012"/>
    <lineage>
        <taxon>Bacteria</taxon>
        <taxon>Bacillati</taxon>
        <taxon>Actinomycetota</taxon>
        <taxon>Actinomycetes</taxon>
        <taxon>Kineosporiales</taxon>
        <taxon>Kineosporiaceae</taxon>
        <taxon>Kineosporia</taxon>
    </lineage>
</organism>
<dbReference type="PANTHER" id="PTHR34580:SF3">
    <property type="entry name" value="PROTEIN PAFB"/>
    <property type="match status" value="1"/>
</dbReference>
<dbReference type="Proteomes" id="UP001501074">
    <property type="component" value="Unassembled WGS sequence"/>
</dbReference>
<gene>
    <name evidence="4" type="ORF">GCM10022223_12690</name>
</gene>